<dbReference type="AlphaFoldDB" id="A0AA40EJX2"/>
<gene>
    <name evidence="2" type="ORF">B0T18DRAFT_213837</name>
</gene>
<feature type="compositionally biased region" description="Basic and acidic residues" evidence="1">
    <location>
        <begin position="219"/>
        <end position="231"/>
    </location>
</feature>
<dbReference type="EMBL" id="JAUKUD010000006">
    <property type="protein sequence ID" value="KAK0740662.1"/>
    <property type="molecule type" value="Genomic_DNA"/>
</dbReference>
<evidence type="ECO:0000313" key="2">
    <source>
        <dbReference type="EMBL" id="KAK0740662.1"/>
    </source>
</evidence>
<evidence type="ECO:0000256" key="1">
    <source>
        <dbReference type="SAM" id="MobiDB-lite"/>
    </source>
</evidence>
<feature type="region of interest" description="Disordered" evidence="1">
    <location>
        <begin position="158"/>
        <end position="234"/>
    </location>
</feature>
<keyword evidence="3" id="KW-1185">Reference proteome</keyword>
<protein>
    <recommendedName>
        <fullName evidence="4">Myb-like domain-containing protein</fullName>
    </recommendedName>
</protein>
<sequence length="255" mass="26408">MNKNWGDRADKDLFFTILSVKQIGVISGGEWTTIGNHMRQLGYGFTNEGCRQHFQGLRRAQNKAESSGIASSTSARSNDPTQNPITRRPGPGRGRPRKIPVANPANPANPTNPAPGPLAPMGAAPVAPMGTGVAAPIPGVVLGMPPSSAPALPNVAGVSNIPAPHGDASSMTDAHSIQDADGESPQPRMTGDGSLSGHGDTPMGDDLGAVDPSLEDPEEHMAKRPRLHENPDPSLEDVAVMNALSAHNNPGAQCV</sequence>
<dbReference type="Proteomes" id="UP001172155">
    <property type="component" value="Unassembled WGS sequence"/>
</dbReference>
<accession>A0AA40EJX2</accession>
<name>A0AA40EJX2_9PEZI</name>
<evidence type="ECO:0008006" key="4">
    <source>
        <dbReference type="Google" id="ProtNLM"/>
    </source>
</evidence>
<feature type="region of interest" description="Disordered" evidence="1">
    <location>
        <begin position="56"/>
        <end position="119"/>
    </location>
</feature>
<reference evidence="2" key="1">
    <citation type="submission" date="2023-06" db="EMBL/GenBank/DDBJ databases">
        <title>Genome-scale phylogeny and comparative genomics of the fungal order Sordariales.</title>
        <authorList>
            <consortium name="Lawrence Berkeley National Laboratory"/>
            <person name="Hensen N."/>
            <person name="Bonometti L."/>
            <person name="Westerberg I."/>
            <person name="Brannstrom I.O."/>
            <person name="Guillou S."/>
            <person name="Cros-Aarteil S."/>
            <person name="Calhoun S."/>
            <person name="Haridas S."/>
            <person name="Kuo A."/>
            <person name="Mondo S."/>
            <person name="Pangilinan J."/>
            <person name="Riley R."/>
            <person name="LaButti K."/>
            <person name="Andreopoulos B."/>
            <person name="Lipzen A."/>
            <person name="Chen C."/>
            <person name="Yanf M."/>
            <person name="Daum C."/>
            <person name="Ng V."/>
            <person name="Clum A."/>
            <person name="Steindorff A."/>
            <person name="Ohm R."/>
            <person name="Martin F."/>
            <person name="Silar P."/>
            <person name="Natvig D."/>
            <person name="Lalanne C."/>
            <person name="Gautier V."/>
            <person name="Ament-velasquez S.L."/>
            <person name="Kruys A."/>
            <person name="Hutchinson M.I."/>
            <person name="Powell A.J."/>
            <person name="Barry K."/>
            <person name="Miller A.N."/>
            <person name="Grigoriev I.V."/>
            <person name="Debuchy R."/>
            <person name="Gladieux P."/>
            <person name="Thoren M.H."/>
            <person name="Johannesson H."/>
        </authorList>
    </citation>
    <scope>NUCLEOTIDE SEQUENCE</scope>
    <source>
        <strain evidence="2">SMH3187-1</strain>
    </source>
</reference>
<organism evidence="2 3">
    <name type="scientific">Schizothecium vesticola</name>
    <dbReference type="NCBI Taxonomy" id="314040"/>
    <lineage>
        <taxon>Eukaryota</taxon>
        <taxon>Fungi</taxon>
        <taxon>Dikarya</taxon>
        <taxon>Ascomycota</taxon>
        <taxon>Pezizomycotina</taxon>
        <taxon>Sordariomycetes</taxon>
        <taxon>Sordariomycetidae</taxon>
        <taxon>Sordariales</taxon>
        <taxon>Schizotheciaceae</taxon>
        <taxon>Schizothecium</taxon>
    </lineage>
</organism>
<evidence type="ECO:0000313" key="3">
    <source>
        <dbReference type="Proteomes" id="UP001172155"/>
    </source>
</evidence>
<feature type="compositionally biased region" description="Low complexity" evidence="1">
    <location>
        <begin position="100"/>
        <end position="109"/>
    </location>
</feature>
<comment type="caution">
    <text evidence="2">The sequence shown here is derived from an EMBL/GenBank/DDBJ whole genome shotgun (WGS) entry which is preliminary data.</text>
</comment>
<proteinExistence type="predicted"/>
<feature type="compositionally biased region" description="Low complexity" evidence="1">
    <location>
        <begin position="64"/>
        <end position="77"/>
    </location>
</feature>